<dbReference type="EC" id="2.1.1.33" evidence="3"/>
<dbReference type="STRING" id="64969.SAMN02745127_03131"/>
<accession>A0A1T4SK06</accession>
<gene>
    <name evidence="8" type="ORF">BTE48_15360</name>
</gene>
<dbReference type="Pfam" id="PF02390">
    <property type="entry name" value="Methyltransf_4"/>
    <property type="match status" value="1"/>
</dbReference>
<evidence type="ECO:0000256" key="5">
    <source>
        <dbReference type="ARBA" id="ARBA00022679"/>
    </source>
</evidence>
<evidence type="ECO:0000256" key="4">
    <source>
        <dbReference type="ARBA" id="ARBA00022603"/>
    </source>
</evidence>
<name>A0A1T4SK06_9GAMM</name>
<evidence type="ECO:0000313" key="8">
    <source>
        <dbReference type="EMBL" id="OPX54208.1"/>
    </source>
</evidence>
<comment type="caution">
    <text evidence="8">The sequence shown here is derived from an EMBL/GenBank/DDBJ whole genome shotgun (WGS) entry which is preliminary data.</text>
</comment>
<protein>
    <recommendedName>
        <fullName evidence="3">tRNA (guanine(46)-N(7))-methyltransferase</fullName>
        <ecNumber evidence="3">2.1.1.33</ecNumber>
    </recommendedName>
</protein>
<dbReference type="Gene3D" id="3.40.50.150">
    <property type="entry name" value="Vaccinia Virus protein VP39"/>
    <property type="match status" value="1"/>
</dbReference>
<keyword evidence="4" id="KW-0489">Methyltransferase</keyword>
<reference evidence="8 9" key="1">
    <citation type="submission" date="2017-01" db="EMBL/GenBank/DDBJ databases">
        <title>Genome Sequencing of a Marine Spirillum, Oceanospirillum multiglobuliferum ATCC 33336, from Japan.</title>
        <authorList>
            <person name="Carney J.G."/>
            <person name="Trachtenberg A.M."/>
            <person name="Rheaume B.A."/>
            <person name="Linnane J.D."/>
            <person name="Pitts N.L."/>
            <person name="Mykles D.L."/>
            <person name="Maclea K.S."/>
        </authorList>
    </citation>
    <scope>NUCLEOTIDE SEQUENCE [LARGE SCALE GENOMIC DNA]</scope>
    <source>
        <strain evidence="8 9">ATCC 33336</strain>
    </source>
</reference>
<dbReference type="SUPFAM" id="SSF53335">
    <property type="entry name" value="S-adenosyl-L-methionine-dependent methyltransferases"/>
    <property type="match status" value="1"/>
</dbReference>
<sequence>MKKTQAYAQPTVLNEAGLGNSRSIHTTQDAPHEELIPRVLKHLHEPFLKPYQAHNLQAFKAASQWLKAQNKPLILDSCCGIGESTRQLAKLFPDHAVIGVDQSETRINRQHGEVPDNALLVRANLLDFWRLAANAHWKPVRHYLFYPNPYPKKSQFKLRWHGGAMLPFIVRLGGIFECRSNWQLYVQEMAMAYSLLREEGLLKAPLVEQQARLAEVAEQVVAIQPELIMTPFERKYLASGQQVYGWVYL</sequence>
<evidence type="ECO:0000256" key="2">
    <source>
        <dbReference type="ARBA" id="ARBA00003015"/>
    </source>
</evidence>
<dbReference type="PROSITE" id="PS51625">
    <property type="entry name" value="SAM_MT_TRMB"/>
    <property type="match status" value="1"/>
</dbReference>
<dbReference type="EMBL" id="MTSM01000033">
    <property type="protein sequence ID" value="OPX54208.1"/>
    <property type="molecule type" value="Genomic_DNA"/>
</dbReference>
<dbReference type="InterPro" id="IPR003358">
    <property type="entry name" value="tRNA_(Gua-N-7)_MeTrfase_Trmb"/>
</dbReference>
<evidence type="ECO:0000256" key="1">
    <source>
        <dbReference type="ARBA" id="ARBA00000142"/>
    </source>
</evidence>
<evidence type="ECO:0000256" key="6">
    <source>
        <dbReference type="ARBA" id="ARBA00022691"/>
    </source>
</evidence>
<keyword evidence="9" id="KW-1185">Reference proteome</keyword>
<dbReference type="RefSeq" id="WP_078746629.1">
    <property type="nucleotide sequence ID" value="NZ_FUXG01000035.1"/>
</dbReference>
<keyword evidence="5" id="KW-0808">Transferase</keyword>
<dbReference type="OrthoDB" id="9809889at2"/>
<comment type="function">
    <text evidence="2">Catalyzes the formation of N(7)-methylguanine at position 46 (m7G46) in tRNA.</text>
</comment>
<proteinExistence type="predicted"/>
<evidence type="ECO:0000256" key="3">
    <source>
        <dbReference type="ARBA" id="ARBA00011977"/>
    </source>
</evidence>
<keyword evidence="7" id="KW-0819">tRNA processing</keyword>
<evidence type="ECO:0000256" key="7">
    <source>
        <dbReference type="ARBA" id="ARBA00022694"/>
    </source>
</evidence>
<dbReference type="GO" id="GO:0008176">
    <property type="term" value="F:tRNA (guanine(46)-N7)-methyltransferase activity"/>
    <property type="evidence" value="ECO:0007669"/>
    <property type="project" value="UniProtKB-EC"/>
</dbReference>
<comment type="catalytic activity">
    <reaction evidence="1">
        <text>guanosine(46) in tRNA + S-adenosyl-L-methionine = N(7)-methylguanosine(46) in tRNA + S-adenosyl-L-homocysteine</text>
        <dbReference type="Rhea" id="RHEA:42708"/>
        <dbReference type="Rhea" id="RHEA-COMP:10188"/>
        <dbReference type="Rhea" id="RHEA-COMP:10189"/>
        <dbReference type="ChEBI" id="CHEBI:57856"/>
        <dbReference type="ChEBI" id="CHEBI:59789"/>
        <dbReference type="ChEBI" id="CHEBI:74269"/>
        <dbReference type="ChEBI" id="CHEBI:74480"/>
        <dbReference type="EC" id="2.1.1.33"/>
    </reaction>
</comment>
<dbReference type="InterPro" id="IPR029063">
    <property type="entry name" value="SAM-dependent_MTases_sf"/>
</dbReference>
<organism evidence="8 9">
    <name type="scientific">Oceanospirillum multiglobuliferum</name>
    <dbReference type="NCBI Taxonomy" id="64969"/>
    <lineage>
        <taxon>Bacteria</taxon>
        <taxon>Pseudomonadati</taxon>
        <taxon>Pseudomonadota</taxon>
        <taxon>Gammaproteobacteria</taxon>
        <taxon>Oceanospirillales</taxon>
        <taxon>Oceanospirillaceae</taxon>
        <taxon>Oceanospirillum</taxon>
    </lineage>
</organism>
<dbReference type="AlphaFoldDB" id="A0A1T4SK06"/>
<evidence type="ECO:0000313" key="9">
    <source>
        <dbReference type="Proteomes" id="UP000191418"/>
    </source>
</evidence>
<keyword evidence="6" id="KW-0949">S-adenosyl-L-methionine</keyword>
<dbReference type="Proteomes" id="UP000191418">
    <property type="component" value="Unassembled WGS sequence"/>
</dbReference>